<dbReference type="Proteomes" id="UP000823775">
    <property type="component" value="Unassembled WGS sequence"/>
</dbReference>
<dbReference type="PANTHER" id="PTHR13078">
    <property type="entry name" value="PEROXISOMAL MULTIFUNCTIONAL ENZYME TYPE 2-RELATED"/>
    <property type="match status" value="1"/>
</dbReference>
<reference evidence="3 4" key="1">
    <citation type="journal article" date="2021" name="BMC Genomics">
        <title>Datura genome reveals duplications of psychoactive alkaloid biosynthetic genes and high mutation rate following tissue culture.</title>
        <authorList>
            <person name="Rajewski A."/>
            <person name="Carter-House D."/>
            <person name="Stajich J."/>
            <person name="Litt A."/>
        </authorList>
    </citation>
    <scope>NUCLEOTIDE SEQUENCE [LARGE SCALE GENOMIC DNA]</scope>
    <source>
        <strain evidence="3">AR-01</strain>
    </source>
</reference>
<dbReference type="Pfam" id="PF01575">
    <property type="entry name" value="MaoC_dehydratas"/>
    <property type="match status" value="1"/>
</dbReference>
<evidence type="ECO:0000256" key="1">
    <source>
        <dbReference type="SAM" id="Phobius"/>
    </source>
</evidence>
<dbReference type="PROSITE" id="PS51257">
    <property type="entry name" value="PROKAR_LIPOPROTEIN"/>
    <property type="match status" value="1"/>
</dbReference>
<protein>
    <recommendedName>
        <fullName evidence="2">MaoC-like domain-containing protein</fullName>
    </recommendedName>
</protein>
<keyword evidence="1" id="KW-0812">Transmembrane</keyword>
<evidence type="ECO:0000259" key="2">
    <source>
        <dbReference type="Pfam" id="PF01575"/>
    </source>
</evidence>
<name>A0ABS8SHU8_DATST</name>
<feature type="domain" description="MaoC-like" evidence="2">
    <location>
        <begin position="112"/>
        <end position="139"/>
    </location>
</feature>
<evidence type="ECO:0000313" key="3">
    <source>
        <dbReference type="EMBL" id="MCD7458403.1"/>
    </source>
</evidence>
<comment type="caution">
    <text evidence="3">The sequence shown here is derived from an EMBL/GenBank/DDBJ whole genome shotgun (WGS) entry which is preliminary data.</text>
</comment>
<proteinExistence type="predicted"/>
<dbReference type="SUPFAM" id="SSF54637">
    <property type="entry name" value="Thioesterase/thiol ester dehydrase-isomerase"/>
    <property type="match status" value="1"/>
</dbReference>
<dbReference type="Gene3D" id="3.10.129.10">
    <property type="entry name" value="Hotdog Thioesterase"/>
    <property type="match status" value="3"/>
</dbReference>
<accession>A0ABS8SHU8</accession>
<keyword evidence="4" id="KW-1185">Reference proteome</keyword>
<evidence type="ECO:0000313" key="4">
    <source>
        <dbReference type="Proteomes" id="UP000823775"/>
    </source>
</evidence>
<feature type="transmembrane region" description="Helical" evidence="1">
    <location>
        <begin position="12"/>
        <end position="37"/>
    </location>
</feature>
<dbReference type="PANTHER" id="PTHR13078:SF56">
    <property type="entry name" value="PEROXISOMAL MULTIFUNCTIONAL ENZYME TYPE 2"/>
    <property type="match status" value="1"/>
</dbReference>
<keyword evidence="1" id="KW-1133">Transmembrane helix</keyword>
<dbReference type="InterPro" id="IPR002539">
    <property type="entry name" value="MaoC-like_dom"/>
</dbReference>
<keyword evidence="1" id="KW-0472">Membrane</keyword>
<dbReference type="InterPro" id="IPR029069">
    <property type="entry name" value="HotDog_dom_sf"/>
</dbReference>
<gene>
    <name evidence="3" type="ORF">HAX54_038091</name>
</gene>
<dbReference type="EMBL" id="JACEIK010000518">
    <property type="protein sequence ID" value="MCD7458403.1"/>
    <property type="molecule type" value="Genomic_DNA"/>
</dbReference>
<sequence>MVRNSSGLANFFYFVLSWSFFAAGSFQACNLIHVFYYTANNTLKSTNPSFHGCMLNKASIAGLHDKGKATVLEIEIVSYEKESGERLCMNRIGYLLEGCCQPFVVYEECTHASQALLYRLSGDYNPLHSDPMFAEIAGFLLHVYPGETLITEMWVAGSRVIYQVKVKERNRAVLSGFVDLNHEFISVSIHGALVHGALGMK</sequence>
<organism evidence="3 4">
    <name type="scientific">Datura stramonium</name>
    <name type="common">Jimsonweed</name>
    <name type="synonym">Common thornapple</name>
    <dbReference type="NCBI Taxonomy" id="4076"/>
    <lineage>
        <taxon>Eukaryota</taxon>
        <taxon>Viridiplantae</taxon>
        <taxon>Streptophyta</taxon>
        <taxon>Embryophyta</taxon>
        <taxon>Tracheophyta</taxon>
        <taxon>Spermatophyta</taxon>
        <taxon>Magnoliopsida</taxon>
        <taxon>eudicotyledons</taxon>
        <taxon>Gunneridae</taxon>
        <taxon>Pentapetalae</taxon>
        <taxon>asterids</taxon>
        <taxon>lamiids</taxon>
        <taxon>Solanales</taxon>
        <taxon>Solanaceae</taxon>
        <taxon>Solanoideae</taxon>
        <taxon>Datureae</taxon>
        <taxon>Datura</taxon>
    </lineage>
</organism>